<dbReference type="GeneID" id="114828443"/>
<proteinExistence type="predicted"/>
<reference evidence="3" key="1">
    <citation type="submission" date="2025-08" db="UniProtKB">
        <authorList>
            <consortium name="RefSeq"/>
        </authorList>
    </citation>
    <scope>IDENTIFICATION</scope>
</reference>
<feature type="compositionally biased region" description="Basic and acidic residues" evidence="1">
    <location>
        <begin position="804"/>
        <end position="818"/>
    </location>
</feature>
<name>A0AAJ7WIV5_9ACAR</name>
<feature type="region of interest" description="Disordered" evidence="1">
    <location>
        <begin position="325"/>
        <end position="372"/>
    </location>
</feature>
<organism evidence="2 3">
    <name type="scientific">Galendromus occidentalis</name>
    <name type="common">western predatory mite</name>
    <dbReference type="NCBI Taxonomy" id="34638"/>
    <lineage>
        <taxon>Eukaryota</taxon>
        <taxon>Metazoa</taxon>
        <taxon>Ecdysozoa</taxon>
        <taxon>Arthropoda</taxon>
        <taxon>Chelicerata</taxon>
        <taxon>Arachnida</taxon>
        <taxon>Acari</taxon>
        <taxon>Parasitiformes</taxon>
        <taxon>Mesostigmata</taxon>
        <taxon>Gamasina</taxon>
        <taxon>Phytoseioidea</taxon>
        <taxon>Phytoseiidae</taxon>
        <taxon>Typhlodrominae</taxon>
        <taxon>Galendromus</taxon>
    </lineage>
</organism>
<feature type="compositionally biased region" description="Low complexity" evidence="1">
    <location>
        <begin position="705"/>
        <end position="744"/>
    </location>
</feature>
<dbReference type="KEGG" id="goe:114828443"/>
<feature type="region of interest" description="Disordered" evidence="1">
    <location>
        <begin position="804"/>
        <end position="823"/>
    </location>
</feature>
<feature type="region of interest" description="Disordered" evidence="1">
    <location>
        <begin position="704"/>
        <end position="753"/>
    </location>
</feature>
<evidence type="ECO:0000313" key="2">
    <source>
        <dbReference type="Proteomes" id="UP000694867"/>
    </source>
</evidence>
<evidence type="ECO:0000313" key="3">
    <source>
        <dbReference type="RefSeq" id="XP_028968477.1"/>
    </source>
</evidence>
<feature type="compositionally biased region" description="Polar residues" evidence="1">
    <location>
        <begin position="586"/>
        <end position="600"/>
    </location>
</feature>
<feature type="compositionally biased region" description="Low complexity" evidence="1">
    <location>
        <begin position="628"/>
        <end position="638"/>
    </location>
</feature>
<feature type="region of interest" description="Disordered" evidence="1">
    <location>
        <begin position="556"/>
        <end position="600"/>
    </location>
</feature>
<dbReference type="AlphaFoldDB" id="A0AAJ7WIV5"/>
<feature type="region of interest" description="Disordered" evidence="1">
    <location>
        <begin position="616"/>
        <end position="686"/>
    </location>
</feature>
<dbReference type="RefSeq" id="XP_028968477.1">
    <property type="nucleotide sequence ID" value="XM_029112644.1"/>
</dbReference>
<feature type="compositionally biased region" description="Basic residues" evidence="1">
    <location>
        <begin position="616"/>
        <end position="627"/>
    </location>
</feature>
<feature type="compositionally biased region" description="Low complexity" evidence="1">
    <location>
        <begin position="352"/>
        <end position="366"/>
    </location>
</feature>
<sequence length="882" mass="99110">MWSLLLKKAILCVLYVLLLYCDVIVLSQRLRVYDIFESNDILTDYRSQSSRNSPAALSGANVTTRSPLLHRTKASEDSQYIHGMTYKEHKKFAAASETQNLYNRGSGSYAKAPSLASWRIASTTGAPTTESTTVAELPYSYFGTTRKPPSLGSQSYYPDRYGSGTRSKPTARVESVLNSAFGQARIEIGLKPLNPCCDNDTETSADAKGKFRFYNSFSRERGYAPHRAVQYVTTTTTSTTERPRYKFGDRYSPSRSQYYDRASEMGLGSSGRVVGARENNADWWITTRSPRRLYTTTWVPRTTRDRIDNTVLNSFRNRHSLLDVEPNPTVRSSPRSGFDGVRGIRPWDERPIPTSTTTTTTTRRPGTLGGADEYDYYDELEKRQTSTATYPWANRSWRTTERPTTQKILVTTAPRTMAYDRWIFQSPSTTSTSPSPYIEYPPGPIYKPYEEDDDFKEWKSRVESKVQSIRKPSSRTHTSGSRMRVTGSPSLENDLVSLFKVSGVEEEDWKFVHETNSLEDAFQPEAKRDHGRYRSRWSNNMNAAWDIDRRDSKYDQFDTTRRSTRTTASSTTTTTTESPTTRARTFSQTPPSTSMAEATTSAPKVFVLPTRRIVPRKPSAFRRRTTSRPRSGPSYRYRLFTPSEAPTGSSTSTEKTSVGLTGISAAEKTHENPNDAVPGTKPEENRVTASEYPITDAGPAIAMITSGSTTTSTPAGPHGSTSVGTPSFTTTIPVSTSPTSTTTSPSPPLLSPTANPPPVVNWYTTRRPVFGEGMSIEEQLAEAMRRLHERQKLKELERKKIEEEAERRRAEKPDRFEGSGDFENEIMNDAPIVVEAVPEIADLNLREDFNVEHRVRERVAEDMGDAEIYGELINEHVMQVNL</sequence>
<accession>A0AAJ7WIV5</accession>
<feature type="compositionally biased region" description="Low complexity" evidence="1">
    <location>
        <begin position="565"/>
        <end position="585"/>
    </location>
</feature>
<feature type="compositionally biased region" description="Polar residues" evidence="1">
    <location>
        <begin position="644"/>
        <end position="659"/>
    </location>
</feature>
<protein>
    <submittedName>
        <fullName evidence="3">Mucin-5AC-like</fullName>
    </submittedName>
</protein>
<evidence type="ECO:0000256" key="1">
    <source>
        <dbReference type="SAM" id="MobiDB-lite"/>
    </source>
</evidence>
<gene>
    <name evidence="3" type="primary">LOC114828443</name>
</gene>
<feature type="region of interest" description="Disordered" evidence="1">
    <location>
        <begin position="467"/>
        <end position="488"/>
    </location>
</feature>
<dbReference type="Proteomes" id="UP000694867">
    <property type="component" value="Unplaced"/>
</dbReference>
<keyword evidence="2" id="KW-1185">Reference proteome</keyword>